<proteinExistence type="predicted"/>
<protein>
    <submittedName>
        <fullName evidence="1">Uncharacterized protein</fullName>
    </submittedName>
</protein>
<comment type="caution">
    <text evidence="1">The sequence shown here is derived from an EMBL/GenBank/DDBJ whole genome shotgun (WGS) entry which is preliminary data.</text>
</comment>
<gene>
    <name evidence="1" type="ORF">POCTA_138.1.T1310047</name>
</gene>
<reference evidence="1" key="1">
    <citation type="submission" date="2021-01" db="EMBL/GenBank/DDBJ databases">
        <authorList>
            <consortium name="Genoscope - CEA"/>
            <person name="William W."/>
        </authorList>
    </citation>
    <scope>NUCLEOTIDE SEQUENCE</scope>
</reference>
<evidence type="ECO:0000313" key="2">
    <source>
        <dbReference type="Proteomes" id="UP000683925"/>
    </source>
</evidence>
<evidence type="ECO:0000313" key="1">
    <source>
        <dbReference type="EMBL" id="CAD8203853.1"/>
    </source>
</evidence>
<dbReference type="Proteomes" id="UP000683925">
    <property type="component" value="Unassembled WGS sequence"/>
</dbReference>
<name>A0A8S1XRZ5_PAROT</name>
<accession>A0A8S1XRZ5</accession>
<organism evidence="1 2">
    <name type="scientific">Paramecium octaurelia</name>
    <dbReference type="NCBI Taxonomy" id="43137"/>
    <lineage>
        <taxon>Eukaryota</taxon>
        <taxon>Sar</taxon>
        <taxon>Alveolata</taxon>
        <taxon>Ciliophora</taxon>
        <taxon>Intramacronucleata</taxon>
        <taxon>Oligohymenophorea</taxon>
        <taxon>Peniculida</taxon>
        <taxon>Parameciidae</taxon>
        <taxon>Paramecium</taxon>
    </lineage>
</organism>
<keyword evidence="2" id="KW-1185">Reference proteome</keyword>
<dbReference type="EMBL" id="CAJJDP010000131">
    <property type="protein sequence ID" value="CAD8203853.1"/>
    <property type="molecule type" value="Genomic_DNA"/>
</dbReference>
<dbReference type="OrthoDB" id="304906at2759"/>
<dbReference type="AlphaFoldDB" id="A0A8S1XRZ5"/>
<dbReference type="OMA" id="KSEYCIM"/>
<sequence>MKIDESLMKKHNKVKHLFLQVLMVNAQQKRQLKVISMRNNYRLMKTYMFNWQLANVRKVRMKEIKNFVNNQYRCKQQMRMLKLLIDNVLQRQAKRRKLIKAANYYNHRILSKSFKSLRINEKQSKQEFLEKIKMTDEKEQKFLTNQKELQKNLMADAFHSSKLLLKSFLNWKKYIFQLDQQDFYFSYKQNVDNFVTKQQQSEKVTMQNSSDNKSEYCIMLEYKIQFYQKHSDQLTSFQKEILKKEICQLKQYL</sequence>